<keyword evidence="3" id="KW-0808">Transferase</keyword>
<evidence type="ECO:0000313" key="10">
    <source>
        <dbReference type="EMBL" id="OXM61280.1"/>
    </source>
</evidence>
<dbReference type="OrthoDB" id="9762169at2"/>
<organism evidence="10 11">
    <name type="scientific">Amycolatopsis vastitatis</name>
    <dbReference type="NCBI Taxonomy" id="1905142"/>
    <lineage>
        <taxon>Bacteria</taxon>
        <taxon>Bacillati</taxon>
        <taxon>Actinomycetota</taxon>
        <taxon>Actinomycetes</taxon>
        <taxon>Pseudonocardiales</taxon>
        <taxon>Pseudonocardiaceae</taxon>
        <taxon>Amycolatopsis</taxon>
    </lineage>
</organism>
<dbReference type="Proteomes" id="UP000215199">
    <property type="component" value="Unassembled WGS sequence"/>
</dbReference>
<keyword evidence="11" id="KW-1185">Reference proteome</keyword>
<accession>A0A229SR97</accession>
<reference evidence="11" key="1">
    <citation type="submission" date="2017-07" db="EMBL/GenBank/DDBJ databases">
        <title>Comparative genome mining reveals phylogenetic distribution patterns of secondary metabolites in Amycolatopsis.</title>
        <authorList>
            <person name="Adamek M."/>
            <person name="Alanjary M."/>
            <person name="Sales-Ortells H."/>
            <person name="Goodfellow M."/>
            <person name="Bull A.T."/>
            <person name="Kalinowski J."/>
            <person name="Ziemert N."/>
        </authorList>
    </citation>
    <scope>NUCLEOTIDE SEQUENCE [LARGE SCALE GENOMIC DNA]</scope>
    <source>
        <strain evidence="11">H5</strain>
    </source>
</reference>
<dbReference type="PROSITE" id="PS51173">
    <property type="entry name" value="CBM2"/>
    <property type="match status" value="1"/>
</dbReference>
<evidence type="ECO:0000313" key="11">
    <source>
        <dbReference type="Proteomes" id="UP000215199"/>
    </source>
</evidence>
<evidence type="ECO:0000259" key="9">
    <source>
        <dbReference type="PROSITE" id="PS51173"/>
    </source>
</evidence>
<comment type="caution">
    <text evidence="10">The sequence shown here is derived from an EMBL/GenBank/DDBJ whole genome shotgun (WGS) entry which is preliminary data.</text>
</comment>
<dbReference type="GO" id="GO:0005524">
    <property type="term" value="F:ATP binding"/>
    <property type="evidence" value="ECO:0007669"/>
    <property type="project" value="UniProtKB-UniRule"/>
</dbReference>
<dbReference type="SUPFAM" id="SSF56112">
    <property type="entry name" value="Protein kinase-like (PK-like)"/>
    <property type="match status" value="1"/>
</dbReference>
<dbReference type="PROSITE" id="PS50011">
    <property type="entry name" value="PROTEIN_KINASE_DOM"/>
    <property type="match status" value="1"/>
</dbReference>
<name>A0A229SR97_9PSEU</name>
<evidence type="ECO:0000259" key="8">
    <source>
        <dbReference type="PROSITE" id="PS50011"/>
    </source>
</evidence>
<keyword evidence="6 7" id="KW-0067">ATP-binding</keyword>
<feature type="binding site" evidence="7">
    <location>
        <position position="41"/>
    </location>
    <ligand>
        <name>ATP</name>
        <dbReference type="ChEBI" id="CHEBI:30616"/>
    </ligand>
</feature>
<feature type="domain" description="CBM2" evidence="9">
    <location>
        <begin position="362"/>
        <end position="467"/>
    </location>
</feature>
<keyword evidence="5 10" id="KW-0418">Kinase</keyword>
<dbReference type="GO" id="GO:0004553">
    <property type="term" value="F:hydrolase activity, hydrolyzing O-glycosyl compounds"/>
    <property type="evidence" value="ECO:0007669"/>
    <property type="project" value="InterPro"/>
</dbReference>
<dbReference type="InterPro" id="IPR011009">
    <property type="entry name" value="Kinase-like_dom_sf"/>
</dbReference>
<dbReference type="SUPFAM" id="SSF49384">
    <property type="entry name" value="Carbohydrate-binding domain"/>
    <property type="match status" value="1"/>
</dbReference>
<dbReference type="AlphaFoldDB" id="A0A229SR97"/>
<dbReference type="GO" id="GO:0005975">
    <property type="term" value="P:carbohydrate metabolic process"/>
    <property type="evidence" value="ECO:0007669"/>
    <property type="project" value="InterPro"/>
</dbReference>
<dbReference type="Gene3D" id="2.60.40.290">
    <property type="match status" value="1"/>
</dbReference>
<keyword evidence="4 7" id="KW-0547">Nucleotide-binding</keyword>
<keyword evidence="2 10" id="KW-0723">Serine/threonine-protein kinase</keyword>
<dbReference type="Pfam" id="PF00553">
    <property type="entry name" value="CBM_2"/>
    <property type="match status" value="1"/>
</dbReference>
<dbReference type="RefSeq" id="WP_093952638.1">
    <property type="nucleotide sequence ID" value="NZ_NMUL01000048.1"/>
</dbReference>
<proteinExistence type="predicted"/>
<dbReference type="Gene3D" id="1.10.510.10">
    <property type="entry name" value="Transferase(Phosphotransferase) domain 1"/>
    <property type="match status" value="1"/>
</dbReference>
<dbReference type="InterPro" id="IPR008266">
    <property type="entry name" value="Tyr_kinase_AS"/>
</dbReference>
<dbReference type="PROSITE" id="PS00109">
    <property type="entry name" value="PROTEIN_KINASE_TYR"/>
    <property type="match status" value="1"/>
</dbReference>
<gene>
    <name evidence="10" type="ORF">CF165_39125</name>
</gene>
<feature type="domain" description="Protein kinase" evidence="8">
    <location>
        <begin position="12"/>
        <end position="275"/>
    </location>
</feature>
<dbReference type="InterPro" id="IPR017441">
    <property type="entry name" value="Protein_kinase_ATP_BS"/>
</dbReference>
<dbReference type="GO" id="GO:0030247">
    <property type="term" value="F:polysaccharide binding"/>
    <property type="evidence" value="ECO:0007669"/>
    <property type="project" value="UniProtKB-UniRule"/>
</dbReference>
<evidence type="ECO:0000256" key="6">
    <source>
        <dbReference type="ARBA" id="ARBA00022840"/>
    </source>
</evidence>
<dbReference type="EC" id="2.7.11.1" evidence="1"/>
<dbReference type="EMBL" id="NMUL01000048">
    <property type="protein sequence ID" value="OXM61280.1"/>
    <property type="molecule type" value="Genomic_DNA"/>
</dbReference>
<dbReference type="InterPro" id="IPR001919">
    <property type="entry name" value="CBD2"/>
</dbReference>
<dbReference type="GO" id="GO:0004674">
    <property type="term" value="F:protein serine/threonine kinase activity"/>
    <property type="evidence" value="ECO:0007669"/>
    <property type="project" value="UniProtKB-KW"/>
</dbReference>
<dbReference type="Gene3D" id="3.30.200.20">
    <property type="entry name" value="Phosphorylase Kinase, domain 1"/>
    <property type="match status" value="1"/>
</dbReference>
<evidence type="ECO:0000256" key="1">
    <source>
        <dbReference type="ARBA" id="ARBA00012513"/>
    </source>
</evidence>
<dbReference type="InterPro" id="IPR000719">
    <property type="entry name" value="Prot_kinase_dom"/>
</dbReference>
<dbReference type="InterPro" id="IPR012291">
    <property type="entry name" value="CBM2_carb-bd_dom_sf"/>
</dbReference>
<evidence type="ECO:0000256" key="7">
    <source>
        <dbReference type="PROSITE-ProRule" id="PRU10141"/>
    </source>
</evidence>
<dbReference type="PANTHER" id="PTHR43289">
    <property type="entry name" value="MITOGEN-ACTIVATED PROTEIN KINASE KINASE KINASE 20-RELATED"/>
    <property type="match status" value="1"/>
</dbReference>
<evidence type="ECO:0000256" key="2">
    <source>
        <dbReference type="ARBA" id="ARBA00022527"/>
    </source>
</evidence>
<dbReference type="InterPro" id="IPR008965">
    <property type="entry name" value="CBM2/CBM3_carb-bd_dom_sf"/>
</dbReference>
<dbReference type="PROSITE" id="PS00107">
    <property type="entry name" value="PROTEIN_KINASE_ATP"/>
    <property type="match status" value="1"/>
</dbReference>
<evidence type="ECO:0000256" key="5">
    <source>
        <dbReference type="ARBA" id="ARBA00022777"/>
    </source>
</evidence>
<dbReference type="CDD" id="cd14014">
    <property type="entry name" value="STKc_PknB_like"/>
    <property type="match status" value="1"/>
</dbReference>
<evidence type="ECO:0000256" key="3">
    <source>
        <dbReference type="ARBA" id="ARBA00022679"/>
    </source>
</evidence>
<dbReference type="SMART" id="SM00637">
    <property type="entry name" value="CBD_II"/>
    <property type="match status" value="1"/>
</dbReference>
<sequence length="467" mass="49128">MAFEEQLVNGRYRLLGQLGRGATSLVWRAKDERLDRVVAVKQFLREPATDPGKVAETCDRALREARLASRLRHPNAVAVYDVFEDAGSMYLVMEYVPAKSLTDVLVERGPLPRCDVLRLGRQVAAALAAAHGDWILHRDVTPNNVLVTGDGTARITDFGVSRALGEHPAAEDDVVVGTLPYLAPEVARGGEAGLPSDVYSLGATLYTALEGTPPFGTSDDPITLLRRITENQLAPPAHGGPLTGVLMRMLERDPAARPSMQEAVELLAAVGRPAVADVPRRSRLRRVAVSGLAVSLTCAGVVAGVALTDGPETTAAPIQYPATTVTADHTVRSTTTAAVATRLLAGEAPPAPAATPTSAPAIEPARGGCTAHYRVTSTWPDGAQAEVTVHNDRTTRLNGWTVTWMLPAGTGIRDLWNGTLTQAGSSATVTDAGWNALVEPGASATFGLNETRTGGSPAVPVVSCRTN</sequence>
<dbReference type="Pfam" id="PF00069">
    <property type="entry name" value="Pkinase"/>
    <property type="match status" value="1"/>
</dbReference>
<protein>
    <recommendedName>
        <fullName evidence="1">non-specific serine/threonine protein kinase</fullName>
        <ecNumber evidence="1">2.7.11.1</ecNumber>
    </recommendedName>
</protein>
<dbReference type="PANTHER" id="PTHR43289:SF6">
    <property type="entry name" value="SERINE_THREONINE-PROTEIN KINASE NEKL-3"/>
    <property type="match status" value="1"/>
</dbReference>
<evidence type="ECO:0000256" key="4">
    <source>
        <dbReference type="ARBA" id="ARBA00022741"/>
    </source>
</evidence>